<keyword evidence="1" id="KW-0472">Membrane</keyword>
<keyword evidence="1" id="KW-0812">Transmembrane</keyword>
<dbReference type="EMBL" id="KR029579">
    <property type="protein sequence ID" value="AKH46108.1"/>
    <property type="molecule type" value="Genomic_DNA"/>
</dbReference>
<keyword evidence="1" id="KW-1133">Transmembrane helix</keyword>
<feature type="transmembrane region" description="Helical" evidence="1">
    <location>
        <begin position="45"/>
        <end position="65"/>
    </location>
</feature>
<sequence length="77" mass="8759">MGMTAKNCLICMARIVSTEWTRCRERFPGKINWKTILRLGYTLDILGLLDILDILGLLGLLVRLVDSLNIIRRVGKT</sequence>
<accession>A0A0F7L3N9</accession>
<reference evidence="2" key="1">
    <citation type="journal article" date="2015" name="Front. Microbiol.">
        <title>Combining genomic sequencing methods to explore viral diversity and reveal potential virus-host interactions.</title>
        <authorList>
            <person name="Chow C.E."/>
            <person name="Winget D.M."/>
            <person name="White R.A.III."/>
            <person name="Hallam S.J."/>
            <person name="Suttle C.A."/>
        </authorList>
    </citation>
    <scope>NUCLEOTIDE SEQUENCE</scope>
    <source>
        <strain evidence="2">Anoxic3_4</strain>
    </source>
</reference>
<protein>
    <submittedName>
        <fullName evidence="2">Uncharacterized protein</fullName>
    </submittedName>
</protein>
<proteinExistence type="predicted"/>
<reference evidence="2" key="2">
    <citation type="submission" date="2015-03" db="EMBL/GenBank/DDBJ databases">
        <authorList>
            <person name="Chow C.-E.T."/>
            <person name="Winget D.M."/>
            <person name="White R.A.III."/>
            <person name="Hallam S.J."/>
            <person name="Suttle C.A."/>
        </authorList>
    </citation>
    <scope>NUCLEOTIDE SEQUENCE</scope>
    <source>
        <strain evidence="2">Anoxic3_4</strain>
    </source>
</reference>
<name>A0A0F7L3N9_9VIRU</name>
<evidence type="ECO:0000313" key="2">
    <source>
        <dbReference type="EMBL" id="AKH46108.1"/>
    </source>
</evidence>
<evidence type="ECO:0000256" key="1">
    <source>
        <dbReference type="SAM" id="Phobius"/>
    </source>
</evidence>
<organism evidence="2">
    <name type="scientific">uncultured marine virus</name>
    <dbReference type="NCBI Taxonomy" id="186617"/>
    <lineage>
        <taxon>Viruses</taxon>
        <taxon>environmental samples</taxon>
    </lineage>
</organism>